<dbReference type="VEuPathDB" id="PlasmoDB:AK88_03444"/>
<feature type="compositionally biased region" description="Basic and acidic residues" evidence="1">
    <location>
        <begin position="1245"/>
        <end position="1257"/>
    </location>
</feature>
<feature type="region of interest" description="Disordered" evidence="1">
    <location>
        <begin position="676"/>
        <end position="704"/>
    </location>
</feature>
<proteinExistence type="predicted"/>
<accession>A0A0D9QIN7</accession>
<name>A0A0D9QIN7_PLAFR</name>
<feature type="compositionally biased region" description="Polar residues" evidence="1">
    <location>
        <begin position="20"/>
        <end position="42"/>
    </location>
</feature>
<feature type="compositionally biased region" description="Polar residues" evidence="1">
    <location>
        <begin position="690"/>
        <end position="704"/>
    </location>
</feature>
<dbReference type="RefSeq" id="XP_012336484.1">
    <property type="nucleotide sequence ID" value="XM_012481061.1"/>
</dbReference>
<feature type="compositionally biased region" description="Basic residues" evidence="1">
    <location>
        <begin position="676"/>
        <end position="689"/>
    </location>
</feature>
<organism evidence="2 3">
    <name type="scientific">Plasmodium fragile</name>
    <dbReference type="NCBI Taxonomy" id="5857"/>
    <lineage>
        <taxon>Eukaryota</taxon>
        <taxon>Sar</taxon>
        <taxon>Alveolata</taxon>
        <taxon>Apicomplexa</taxon>
        <taxon>Aconoidasida</taxon>
        <taxon>Haemosporida</taxon>
        <taxon>Plasmodiidae</taxon>
        <taxon>Plasmodium</taxon>
        <taxon>Plasmodium (Plasmodium)</taxon>
    </lineage>
</organism>
<reference evidence="2 3" key="1">
    <citation type="submission" date="2014-03" db="EMBL/GenBank/DDBJ databases">
        <title>The Genome Sequence of Plasmodium fragile nilgiri.</title>
        <authorList>
            <consortium name="The Broad Institute Genomics Platform"/>
            <consortium name="The Broad Institute Genome Sequencing Center for Infectious Disease"/>
            <person name="Neafsey D."/>
            <person name="Duraisingh M."/>
            <person name="Young S.K."/>
            <person name="Zeng Q."/>
            <person name="Gargeya S."/>
            <person name="Abouelleil A."/>
            <person name="Alvarado L."/>
            <person name="Chapman S.B."/>
            <person name="Gainer-Dewar J."/>
            <person name="Goldberg J."/>
            <person name="Griggs A."/>
            <person name="Gujja S."/>
            <person name="Hansen M."/>
            <person name="Howarth C."/>
            <person name="Imamovic A."/>
            <person name="Larimer J."/>
            <person name="Pearson M."/>
            <person name="Poon T.W."/>
            <person name="Priest M."/>
            <person name="Roberts A."/>
            <person name="Saif S."/>
            <person name="Shea T."/>
            <person name="Sykes S."/>
            <person name="Wortman J."/>
            <person name="Nusbaum C."/>
            <person name="Birren B."/>
        </authorList>
    </citation>
    <scope>NUCLEOTIDE SEQUENCE [LARGE SCALE GENOMIC DNA]</scope>
    <source>
        <strain evidence="3">nilgiri</strain>
    </source>
</reference>
<protein>
    <submittedName>
        <fullName evidence="2">Uncharacterized protein</fullName>
    </submittedName>
</protein>
<feature type="compositionally biased region" description="Basic and acidic residues" evidence="1">
    <location>
        <begin position="99"/>
        <end position="113"/>
    </location>
</feature>
<feature type="region of interest" description="Disordered" evidence="1">
    <location>
        <begin position="1199"/>
        <end position="1257"/>
    </location>
</feature>
<keyword evidence="3" id="KW-1185">Reference proteome</keyword>
<dbReference type="OrthoDB" id="6921389at2759"/>
<feature type="region of interest" description="Disordered" evidence="1">
    <location>
        <begin position="1"/>
        <end position="113"/>
    </location>
</feature>
<feature type="region of interest" description="Disordered" evidence="1">
    <location>
        <begin position="535"/>
        <end position="572"/>
    </location>
</feature>
<dbReference type="EMBL" id="KQ001683">
    <property type="protein sequence ID" value="KJP86935.1"/>
    <property type="molecule type" value="Genomic_DNA"/>
</dbReference>
<dbReference type="Proteomes" id="UP000054561">
    <property type="component" value="Unassembled WGS sequence"/>
</dbReference>
<dbReference type="OMA" id="CLRMVSQ"/>
<feature type="compositionally biased region" description="Low complexity" evidence="1">
    <location>
        <begin position="43"/>
        <end position="53"/>
    </location>
</feature>
<feature type="compositionally biased region" description="Basic residues" evidence="1">
    <location>
        <begin position="541"/>
        <end position="552"/>
    </location>
</feature>
<evidence type="ECO:0000313" key="3">
    <source>
        <dbReference type="Proteomes" id="UP000054561"/>
    </source>
</evidence>
<feature type="region of interest" description="Disordered" evidence="1">
    <location>
        <begin position="1144"/>
        <end position="1163"/>
    </location>
</feature>
<evidence type="ECO:0000256" key="1">
    <source>
        <dbReference type="SAM" id="MobiDB-lite"/>
    </source>
</evidence>
<gene>
    <name evidence="2" type="ORF">AK88_03444</name>
</gene>
<feature type="region of interest" description="Disordered" evidence="1">
    <location>
        <begin position="1301"/>
        <end position="1320"/>
    </location>
</feature>
<dbReference type="GeneID" id="24268758"/>
<feature type="compositionally biased region" description="Basic and acidic residues" evidence="1">
    <location>
        <begin position="1200"/>
        <end position="1216"/>
    </location>
</feature>
<sequence>MTLKNDAKSKNAKNNVNNAEVLQNSSSGANENATVVDSNSSGNRNRAAQSRVSSRNRRSRNTRNSAITSSHIDNVGNTEKGTDNGGVIDNTVQASTTSLREDTVKRSNANDKASEQVFAKRNTQDNCTTVHVNDFVNGTQVGYDNADVESIAEMSTCQTGNETGEQHSIIPAQGEHSSISKGESINSVQNQNGQKEQHNAVAQPEVAAVPLKRSKRTPIRNNKYDIFFQEESIRSLEKYSNAEGSNRKKKKVQVQKNLVDNTAQTNCKVKKNSILSKEGDNVATSVNVSNASHADALGGNTNQLVNVKSLSRFKGNENVPQKPEHYYYSNVLGHDVLADAAANGAHHLFIPRVSYSTTDDNANRFSAPTSAINSIDPSSYDLSLVNQNMWTDPYGNGIVKANGEQGALGIVQTVGAVDLHSSVHGLERGKLQRSRARGKAGTKRGRGRDKLASTRMDQIEQQPYSINSSDLMMSEAQVFPNMTDQGGMAAVAVTEDYHQSVVAPWVDRKKRGRKKKVQISNAQEGLLDVTWNENAKEHKSSTRNRIRNSTTRRRSDVSFDMSNAPGDANTSKLYISPRASSVLEEKHLPHLIIPKVDINSSGVYRKNTSSRRKVKKEKNKEFLYSGNSALGVDTLAGTNTGNVVSASNDIHHQGQAGQVDYASGRNVRKRKCTERWKNGRSRKKSRGTKCKSSVKISTNTGHQKSGTANVLLGSQWTNTNYNKNGSKHCDSDNKRLFPNETFQIKEEFMNNVNSLNTVFNFNDEFLKFLKKISQVDDIDYDVMLPFLGEVQDKLAKDIKEEFPPKSLNSHNVDQSVYAMGYLVDILNNNNEILNKLNQLEYKFYYDYLRKKSCKEGNKQKNSDHKIDNESALNVASIPKDINNDGCDKIQSNHLDDDSAVKNQSSKNINEIDDEEERKMNELMYSANKEMDDDSYKIPTCPDMHSVNYKEDHDIHHINQHSMNLKNEYGTSTLSNNNLVGEKLQQAAPKCTDKKDPNVEKEKISKKIDDMKNKKNFNKNDFQFKSAHKLIKRNNIDFVCDELNKLIKHTLKNEDLFYSNYSQGKYKNVNEKSLFKHYISTQLYRTTNLVDKFKVEQKERILPSQKAFRCKQLGANEGVSIKVDEREQTLMQSYADCFRRLNDVPSRRRSMQSGRSGPAQLGYSTNGLVQAQSDSTAAMLSHADDNTNYLSTNLQVFTKTEPMDRLEKHERRNDDSKKKQHNNGFSSEEKIHNGPKGTDPQSANVQKEETQKKDEDEKKSFGISNIIWFFKKNVMTDVPVDNNNPDRVDGAVKKEADAELETHPSGGVGVNEKGLGDSKSKIDGENASASIKTYDEETKVCAPFEVNRNSLDISKCSEKDKPRKSATDVSLRDYGSGITEYKNLPRTGAHTVRHMNETREKDIDTLLKETFHLKDNELMSIKDKTQKEILNCLRMVSQIKKIFLDECSKMINEQIYVLERNFRIPDCSLSILKNSFGYNDGK</sequence>
<evidence type="ECO:0000313" key="2">
    <source>
        <dbReference type="EMBL" id="KJP86935.1"/>
    </source>
</evidence>